<dbReference type="GO" id="GO:0000254">
    <property type="term" value="F:C-4 methylsterol oxidase activity"/>
    <property type="evidence" value="ECO:0007669"/>
    <property type="project" value="UniProtKB-EC"/>
</dbReference>
<gene>
    <name evidence="1" type="primary">ERG25_4</name>
    <name evidence="1" type="ORF">K7432_017037</name>
</gene>
<evidence type="ECO:0000313" key="2">
    <source>
        <dbReference type="Proteomes" id="UP001479436"/>
    </source>
</evidence>
<comment type="caution">
    <text evidence="1">The sequence shown here is derived from an EMBL/GenBank/DDBJ whole genome shotgun (WGS) entry which is preliminary data.</text>
</comment>
<organism evidence="1 2">
    <name type="scientific">Basidiobolus ranarum</name>
    <dbReference type="NCBI Taxonomy" id="34480"/>
    <lineage>
        <taxon>Eukaryota</taxon>
        <taxon>Fungi</taxon>
        <taxon>Fungi incertae sedis</taxon>
        <taxon>Zoopagomycota</taxon>
        <taxon>Entomophthoromycotina</taxon>
        <taxon>Basidiobolomycetes</taxon>
        <taxon>Basidiobolales</taxon>
        <taxon>Basidiobolaceae</taxon>
        <taxon>Basidiobolus</taxon>
    </lineage>
</organism>
<keyword evidence="2" id="KW-1185">Reference proteome</keyword>
<dbReference type="EC" id="1.14.18.9" evidence="1"/>
<keyword evidence="1" id="KW-0560">Oxidoreductase</keyword>
<reference evidence="1 2" key="1">
    <citation type="submission" date="2023-04" db="EMBL/GenBank/DDBJ databases">
        <title>Genome of Basidiobolus ranarum AG-B5.</title>
        <authorList>
            <person name="Stajich J.E."/>
            <person name="Carter-House D."/>
            <person name="Gryganskyi A."/>
        </authorList>
    </citation>
    <scope>NUCLEOTIDE SEQUENCE [LARGE SCALE GENOMIC DNA]</scope>
    <source>
        <strain evidence="1 2">AG-B5</strain>
    </source>
</reference>
<evidence type="ECO:0000313" key="1">
    <source>
        <dbReference type="EMBL" id="KAK9674660.1"/>
    </source>
</evidence>
<dbReference type="EMBL" id="JASJQH010010154">
    <property type="protein sequence ID" value="KAK9674660.1"/>
    <property type="molecule type" value="Genomic_DNA"/>
</dbReference>
<name>A0ABR2VLZ5_9FUNG</name>
<dbReference type="Proteomes" id="UP001479436">
    <property type="component" value="Unassembled WGS sequence"/>
</dbReference>
<feature type="non-terminal residue" evidence="1">
    <location>
        <position position="92"/>
    </location>
</feature>
<accession>A0ABR2VLZ5</accession>
<sequence>MSFNGTAMDMEYQPSMLESWWLSLFEGRNHAFVLAAITFITHQLFYYGRYVPFWIAEYIPAMDKYKIQDNKEVTSAQRWNCLKVVLIQNHFI</sequence>
<proteinExistence type="predicted"/>
<protein>
    <submittedName>
        <fullName evidence="1">C-4 sterol methyl oxidase</fullName>
        <ecNumber evidence="1">1.14.18.9</ecNumber>
    </submittedName>
</protein>